<dbReference type="InterPro" id="IPR009822">
    <property type="entry name" value="YaeQ"/>
</dbReference>
<dbReference type="CDD" id="cd22368">
    <property type="entry name" value="YaeQ-like"/>
    <property type="match status" value="1"/>
</dbReference>
<name>A0ABS9X8B2_9GAMM</name>
<keyword evidence="2" id="KW-1185">Reference proteome</keyword>
<dbReference type="EMBL" id="JAKKSL010000004">
    <property type="protein sequence ID" value="MCI2285302.1"/>
    <property type="molecule type" value="Genomic_DNA"/>
</dbReference>
<dbReference type="Pfam" id="PF07152">
    <property type="entry name" value="YaeQ"/>
    <property type="match status" value="1"/>
</dbReference>
<proteinExistence type="predicted"/>
<gene>
    <name evidence="1" type="ORF">L3081_20350</name>
</gene>
<dbReference type="SUPFAM" id="SSF52980">
    <property type="entry name" value="Restriction endonuclease-like"/>
    <property type="match status" value="1"/>
</dbReference>
<dbReference type="Gene3D" id="3.10.640.10">
    <property type="entry name" value="Restriction endonuclease-like alpha-beta roll domain"/>
    <property type="match status" value="1"/>
</dbReference>
<dbReference type="Proteomes" id="UP001139646">
    <property type="component" value="Unassembled WGS sequence"/>
</dbReference>
<dbReference type="InterPro" id="IPR011335">
    <property type="entry name" value="Restrct_endonuc-II-like"/>
</dbReference>
<evidence type="ECO:0000313" key="2">
    <source>
        <dbReference type="Proteomes" id="UP001139646"/>
    </source>
</evidence>
<reference evidence="1" key="1">
    <citation type="submission" date="2022-01" db="EMBL/GenBank/DDBJ databases">
        <title>Colwellia maritima, isolated from seawater.</title>
        <authorList>
            <person name="Kristyanto S."/>
            <person name="Jung J."/>
            <person name="Jeon C.O."/>
        </authorList>
    </citation>
    <scope>NUCLEOTIDE SEQUENCE</scope>
    <source>
        <strain evidence="1">MSW7</strain>
    </source>
</reference>
<dbReference type="PANTHER" id="PTHR38784">
    <property type="entry name" value="SUCROSE PHOSPHORYLASE"/>
    <property type="match status" value="1"/>
</dbReference>
<dbReference type="InterPro" id="IPR038590">
    <property type="entry name" value="YaeQ_sf"/>
</dbReference>
<dbReference type="PANTHER" id="PTHR38784:SF1">
    <property type="entry name" value="SUCROSE PHOSPHORYLASE"/>
    <property type="match status" value="1"/>
</dbReference>
<comment type="caution">
    <text evidence="1">The sequence shown here is derived from an EMBL/GenBank/DDBJ whole genome shotgun (WGS) entry which is preliminary data.</text>
</comment>
<dbReference type="RefSeq" id="WP_242288132.1">
    <property type="nucleotide sequence ID" value="NZ_JAKKSL010000004.1"/>
</dbReference>
<protein>
    <submittedName>
        <fullName evidence="1">YaeQ family protein</fullName>
    </submittedName>
</protein>
<evidence type="ECO:0000313" key="1">
    <source>
        <dbReference type="EMBL" id="MCI2285302.1"/>
    </source>
</evidence>
<dbReference type="PIRSF" id="PIRSF011484">
    <property type="entry name" value="YaeQ"/>
    <property type="match status" value="1"/>
</dbReference>
<sequence>MALKATIYKANIELANMDRNYYDSLQLTLAQHPSETDQRLMVRLICFILNAHSDLQFGKGVSDEDEAAIWQINYSDEIALWIELGQLDEKRIKKACNKAEKVKLYCYGTSVDTWWTQSQNALKKFPKLSVEQFSTSTTDALVKLLNRTMEFQCSIQDGQLWLSCGEESLLIETTVLKTSI</sequence>
<dbReference type="SMART" id="SM01322">
    <property type="entry name" value="YaeQ"/>
    <property type="match status" value="1"/>
</dbReference>
<accession>A0ABS9X8B2</accession>
<organism evidence="1 2">
    <name type="scientific">Colwellia maritima</name>
    <dbReference type="NCBI Taxonomy" id="2912588"/>
    <lineage>
        <taxon>Bacteria</taxon>
        <taxon>Pseudomonadati</taxon>
        <taxon>Pseudomonadota</taxon>
        <taxon>Gammaproteobacteria</taxon>
        <taxon>Alteromonadales</taxon>
        <taxon>Colwelliaceae</taxon>
        <taxon>Colwellia</taxon>
    </lineage>
</organism>